<sequence length="50" mass="5649">MRESIQAIRCDFLCLQGTHSKRTRSRSVHRVVAGDEVETPVAQLRGIVQL</sequence>
<dbReference type="Proteomes" id="UP001174909">
    <property type="component" value="Unassembled WGS sequence"/>
</dbReference>
<evidence type="ECO:0000313" key="2">
    <source>
        <dbReference type="Proteomes" id="UP001174909"/>
    </source>
</evidence>
<proteinExistence type="predicted"/>
<accession>A0AA35WVA7</accession>
<gene>
    <name evidence="1" type="ORF">GBAR_LOCUS17130</name>
</gene>
<dbReference type="AlphaFoldDB" id="A0AA35WVA7"/>
<keyword evidence="2" id="KW-1185">Reference proteome</keyword>
<dbReference type="EMBL" id="CASHTH010002465">
    <property type="protein sequence ID" value="CAI8030206.1"/>
    <property type="molecule type" value="Genomic_DNA"/>
</dbReference>
<organism evidence="1 2">
    <name type="scientific">Geodia barretti</name>
    <name type="common">Barrett's horny sponge</name>
    <dbReference type="NCBI Taxonomy" id="519541"/>
    <lineage>
        <taxon>Eukaryota</taxon>
        <taxon>Metazoa</taxon>
        <taxon>Porifera</taxon>
        <taxon>Demospongiae</taxon>
        <taxon>Heteroscleromorpha</taxon>
        <taxon>Tetractinellida</taxon>
        <taxon>Astrophorina</taxon>
        <taxon>Geodiidae</taxon>
        <taxon>Geodia</taxon>
    </lineage>
</organism>
<evidence type="ECO:0000313" key="1">
    <source>
        <dbReference type="EMBL" id="CAI8030206.1"/>
    </source>
</evidence>
<comment type="caution">
    <text evidence="1">The sequence shown here is derived from an EMBL/GenBank/DDBJ whole genome shotgun (WGS) entry which is preliminary data.</text>
</comment>
<protein>
    <submittedName>
        <fullName evidence="1">Uncharacterized protein</fullName>
    </submittedName>
</protein>
<reference evidence="1" key="1">
    <citation type="submission" date="2023-03" db="EMBL/GenBank/DDBJ databases">
        <authorList>
            <person name="Steffen K."/>
            <person name="Cardenas P."/>
        </authorList>
    </citation>
    <scope>NUCLEOTIDE SEQUENCE</scope>
</reference>
<name>A0AA35WVA7_GEOBA</name>